<organism evidence="1 2">
    <name type="scientific">Lactuca virosa</name>
    <dbReference type="NCBI Taxonomy" id="75947"/>
    <lineage>
        <taxon>Eukaryota</taxon>
        <taxon>Viridiplantae</taxon>
        <taxon>Streptophyta</taxon>
        <taxon>Embryophyta</taxon>
        <taxon>Tracheophyta</taxon>
        <taxon>Spermatophyta</taxon>
        <taxon>Magnoliopsida</taxon>
        <taxon>eudicotyledons</taxon>
        <taxon>Gunneridae</taxon>
        <taxon>Pentapetalae</taxon>
        <taxon>asterids</taxon>
        <taxon>campanulids</taxon>
        <taxon>Asterales</taxon>
        <taxon>Asteraceae</taxon>
        <taxon>Cichorioideae</taxon>
        <taxon>Cichorieae</taxon>
        <taxon>Lactucinae</taxon>
        <taxon>Lactuca</taxon>
    </lineage>
</organism>
<evidence type="ECO:0000313" key="1">
    <source>
        <dbReference type="EMBL" id="CAH1418628.1"/>
    </source>
</evidence>
<comment type="caution">
    <text evidence="1">The sequence shown here is derived from an EMBL/GenBank/DDBJ whole genome shotgun (WGS) entry which is preliminary data.</text>
</comment>
<accession>A0AAU9LRP9</accession>
<keyword evidence="2" id="KW-1185">Reference proteome</keyword>
<dbReference type="EMBL" id="CAKMRJ010000113">
    <property type="protein sequence ID" value="CAH1418628.1"/>
    <property type="molecule type" value="Genomic_DNA"/>
</dbReference>
<dbReference type="AlphaFoldDB" id="A0AAU9LRP9"/>
<proteinExistence type="predicted"/>
<sequence>MLTDKSVQMSVMLKDYYDSMERAQNSADLEEGLTYMETEILVDEMEKRGAEVSSYTNTDVDEDIVDTQEARNANFTSTSSNITPGQDYSNPDQEVLYSDDNYNFWNFPPNMTF</sequence>
<reference evidence="1 2" key="1">
    <citation type="submission" date="2022-01" db="EMBL/GenBank/DDBJ databases">
        <authorList>
            <person name="Xiong W."/>
            <person name="Schranz E."/>
        </authorList>
    </citation>
    <scope>NUCLEOTIDE SEQUENCE [LARGE SCALE GENOMIC DNA]</scope>
</reference>
<name>A0AAU9LRP9_9ASTR</name>
<protein>
    <submittedName>
        <fullName evidence="1">Uncharacterized protein</fullName>
    </submittedName>
</protein>
<dbReference type="Proteomes" id="UP001157418">
    <property type="component" value="Unassembled WGS sequence"/>
</dbReference>
<gene>
    <name evidence="1" type="ORF">LVIROSA_LOCUS6210</name>
</gene>
<evidence type="ECO:0000313" key="2">
    <source>
        <dbReference type="Proteomes" id="UP001157418"/>
    </source>
</evidence>